<dbReference type="PANTHER" id="PTHR45661:SF3">
    <property type="entry name" value="IG-LIKE DOMAIN-CONTAINING PROTEIN"/>
    <property type="match status" value="1"/>
</dbReference>
<evidence type="ECO:0000313" key="1">
    <source>
        <dbReference type="EMBL" id="HIV61536.1"/>
    </source>
</evidence>
<comment type="caution">
    <text evidence="1">The sequence shown here is derived from an EMBL/GenBank/DDBJ whole genome shotgun (WGS) entry which is preliminary data.</text>
</comment>
<dbReference type="Gene3D" id="3.80.10.10">
    <property type="entry name" value="Ribonuclease Inhibitor"/>
    <property type="match status" value="2"/>
</dbReference>
<evidence type="ECO:0000313" key="2">
    <source>
        <dbReference type="Proteomes" id="UP000886808"/>
    </source>
</evidence>
<dbReference type="Proteomes" id="UP000886808">
    <property type="component" value="Unassembled WGS sequence"/>
</dbReference>
<sequence>MSDFTFEKHYDWELKYNGQDKDVVIPEELIAEAGEDAEIRILSDCKQIESISIPKNVKSIWFGTFYGDDNLKNITVDEQNKYLASKDGVLFNKDMTRLIKAPVMMTGEYIVPESVTTICCYAFRKSKLSKIILPDNLKEIEHSAFEYCENLTSISIPEGVEEMEESTFQLASNVKEFEFKGNTKITSIYGDNAGHLEELLIRKYFDHYSEFLLLQEVKTFSKLEENRQRFIVACKLGKFPKILDYLISTKPQTKVRKGTFKINDLTDTEVEIKKYIGKEENIQIPSEIKGKKVVAIGEKAFNDNYYCINVQIPDGVTEIRASAFKNCLSLEKVTIPESCKTLGKSMFEECKLLTDVNIPEGVNEIPEKAFYNCISIKNLDLPQTVERIKAEGLKNCSGLVDFELPSNIYALDKEALYGCGFNHGEVPEGEWGYGLREFTMPESLKKISSAGETMFARYPAAQDKFGVFEYKIKLRVVKGSSAHKYAMKNHIRFVFV</sequence>
<dbReference type="InterPro" id="IPR026906">
    <property type="entry name" value="LRR_5"/>
</dbReference>
<accession>A0A9D1PG80</accession>
<reference evidence="1" key="2">
    <citation type="submission" date="2021-04" db="EMBL/GenBank/DDBJ databases">
        <authorList>
            <person name="Gilroy R."/>
        </authorList>
    </citation>
    <scope>NUCLEOTIDE SEQUENCE</scope>
    <source>
        <strain evidence="1">CHK193-4272</strain>
    </source>
</reference>
<dbReference type="InterPro" id="IPR053139">
    <property type="entry name" value="Surface_bspA-like"/>
</dbReference>
<dbReference type="PANTHER" id="PTHR45661">
    <property type="entry name" value="SURFACE ANTIGEN"/>
    <property type="match status" value="1"/>
</dbReference>
<dbReference type="Pfam" id="PF13306">
    <property type="entry name" value="LRR_5"/>
    <property type="match status" value="3"/>
</dbReference>
<dbReference type="SUPFAM" id="SSF52058">
    <property type="entry name" value="L domain-like"/>
    <property type="match status" value="2"/>
</dbReference>
<protein>
    <submittedName>
        <fullName evidence="1">Leucine-rich repeat domain-containing protein</fullName>
    </submittedName>
</protein>
<dbReference type="EMBL" id="DXIE01000014">
    <property type="protein sequence ID" value="HIV61536.1"/>
    <property type="molecule type" value="Genomic_DNA"/>
</dbReference>
<dbReference type="InterPro" id="IPR032675">
    <property type="entry name" value="LRR_dom_sf"/>
</dbReference>
<name>A0A9D1PG80_9FIRM</name>
<organism evidence="1 2">
    <name type="scientific">Candidatus Butyricicoccus avistercoris</name>
    <dbReference type="NCBI Taxonomy" id="2838518"/>
    <lineage>
        <taxon>Bacteria</taxon>
        <taxon>Bacillati</taxon>
        <taxon>Bacillota</taxon>
        <taxon>Clostridia</taxon>
        <taxon>Eubacteriales</taxon>
        <taxon>Butyricicoccaceae</taxon>
        <taxon>Butyricicoccus</taxon>
    </lineage>
</organism>
<proteinExistence type="predicted"/>
<gene>
    <name evidence="1" type="ORF">H9746_01605</name>
</gene>
<reference evidence="1" key="1">
    <citation type="journal article" date="2021" name="PeerJ">
        <title>Extensive microbial diversity within the chicken gut microbiome revealed by metagenomics and culture.</title>
        <authorList>
            <person name="Gilroy R."/>
            <person name="Ravi A."/>
            <person name="Getino M."/>
            <person name="Pursley I."/>
            <person name="Horton D.L."/>
            <person name="Alikhan N.F."/>
            <person name="Baker D."/>
            <person name="Gharbi K."/>
            <person name="Hall N."/>
            <person name="Watson M."/>
            <person name="Adriaenssens E.M."/>
            <person name="Foster-Nyarko E."/>
            <person name="Jarju S."/>
            <person name="Secka A."/>
            <person name="Antonio M."/>
            <person name="Oren A."/>
            <person name="Chaudhuri R.R."/>
            <person name="La Ragione R."/>
            <person name="Hildebrand F."/>
            <person name="Pallen M.J."/>
        </authorList>
    </citation>
    <scope>NUCLEOTIDE SEQUENCE</scope>
    <source>
        <strain evidence="1">CHK193-4272</strain>
    </source>
</reference>
<dbReference type="AlphaFoldDB" id="A0A9D1PG80"/>